<dbReference type="InterPro" id="IPR015866">
    <property type="entry name" value="Ser-tRNA-synth_1_N"/>
</dbReference>
<organism evidence="11 12">
    <name type="scientific">Candidatus Berkelbacteria bacterium Licking1014_7</name>
    <dbReference type="NCBI Taxonomy" id="2017147"/>
    <lineage>
        <taxon>Bacteria</taxon>
        <taxon>Candidatus Berkelbacteria</taxon>
    </lineage>
</organism>
<comment type="caution">
    <text evidence="6">Lacks conserved residue(s) required for the propagation of feature annotation.</text>
</comment>
<dbReference type="InterPro" id="IPR002317">
    <property type="entry name" value="Ser-tRNA-ligase_type_1"/>
</dbReference>
<evidence type="ECO:0000256" key="6">
    <source>
        <dbReference type="HAMAP-Rule" id="MF_00176"/>
    </source>
</evidence>
<dbReference type="InterPro" id="IPR010978">
    <property type="entry name" value="tRNA-bd_arm"/>
</dbReference>
<feature type="binding site" evidence="6">
    <location>
        <position position="391"/>
    </location>
    <ligand>
        <name>L-serine</name>
        <dbReference type="ChEBI" id="CHEBI:33384"/>
    </ligand>
</feature>
<dbReference type="InterPro" id="IPR002314">
    <property type="entry name" value="aa-tRNA-synt_IIb"/>
</dbReference>
<proteinExistence type="inferred from homology"/>
<feature type="binding site" evidence="7">
    <location>
        <position position="238"/>
    </location>
    <ligand>
        <name>L-serine</name>
        <dbReference type="ChEBI" id="CHEBI:33384"/>
    </ligand>
</feature>
<evidence type="ECO:0000256" key="5">
    <source>
        <dbReference type="ARBA" id="ARBA00023146"/>
    </source>
</evidence>
<reference evidence="11 12" key="1">
    <citation type="submission" date="2017-07" db="EMBL/GenBank/DDBJ databases">
        <title>Mechanisms for carbon and nitrogen cycling indicate functional differentiation within the Candidate Phyla Radiation.</title>
        <authorList>
            <person name="Danczak R.E."/>
            <person name="Johnston M.D."/>
            <person name="Kenah C."/>
            <person name="Slattery M."/>
            <person name="Wrighton K.C."/>
            <person name="Wilkins M.J."/>
        </authorList>
    </citation>
    <scope>NUCLEOTIDE SEQUENCE [LARGE SCALE GENOMIC DNA]</scope>
    <source>
        <strain evidence="11">Licking1014_7</strain>
    </source>
</reference>
<dbReference type="InterPro" id="IPR045864">
    <property type="entry name" value="aa-tRNA-synth_II/BPL/LPL"/>
</dbReference>
<accession>A0A554LHN0</accession>
<dbReference type="PRINTS" id="PR00981">
    <property type="entry name" value="TRNASYNTHSER"/>
</dbReference>
<dbReference type="Pfam" id="PF02403">
    <property type="entry name" value="Seryl_tRNA_N"/>
    <property type="match status" value="1"/>
</dbReference>
<dbReference type="CDD" id="cd00770">
    <property type="entry name" value="SerRS_core"/>
    <property type="match status" value="1"/>
</dbReference>
<dbReference type="Proteomes" id="UP000315689">
    <property type="component" value="Unassembled WGS sequence"/>
</dbReference>
<evidence type="ECO:0000259" key="10">
    <source>
        <dbReference type="PROSITE" id="PS50862"/>
    </source>
</evidence>
<feature type="binding site" evidence="6">
    <location>
        <begin position="238"/>
        <end position="240"/>
    </location>
    <ligand>
        <name>L-serine</name>
        <dbReference type="ChEBI" id="CHEBI:33384"/>
    </ligand>
</feature>
<evidence type="ECO:0000313" key="11">
    <source>
        <dbReference type="EMBL" id="TSC92362.1"/>
    </source>
</evidence>
<sequence length="423" mass="48650">MRFAFCILKLTTEGRNMLDINFIRQNRELVKQGAKNKGVKVDIEKLLRVDDERKRLLQEVENLRSQINKTSQSKPTQAEIEKLKIIKEKIKNIEPSLEAIAKEFDSLMRQVPNPPAKDAPVGKNENDNQVLRKWGKPTKFDFVVRNHIELGKINDVIDTIRATKVSGARFYYLKGLAVEIEMALIRFAIRWLKEKGFTPIIPPHLISEKAMSGMGYLDHGGDQEIYHLTKDNLYLIGTSEQPIGAMHTNEIIDEKKLPLKYVGFSPCYRREAGSYGKDTAGILRSHQFDKIEMFVFCAPEESEKEHQKLLGIEEEIMRELELPYQVVNICAGDLGDPVVKKYDIEAWIPSQQKYRETHSTSNTTDYQARRLNIRIRRKNGKIEILHMLNGTAIAIGRTLIAIMENYQTKDGKIKIPEALKKYL</sequence>
<feature type="binding site" evidence="6 7">
    <location>
        <position position="292"/>
    </location>
    <ligand>
        <name>L-serine</name>
        <dbReference type="ChEBI" id="CHEBI:33384"/>
    </ligand>
</feature>
<feature type="binding site" evidence="7">
    <location>
        <position position="269"/>
    </location>
    <ligand>
        <name>L-serine</name>
        <dbReference type="ChEBI" id="CHEBI:33384"/>
    </ligand>
</feature>
<name>A0A554LHN0_9BACT</name>
<comment type="domain">
    <text evidence="6">Consists of two distinct domains, a catalytic core and a N-terminal extension that is involved in tRNA binding.</text>
</comment>
<comment type="subcellular location">
    <subcellularLocation>
        <location evidence="6">Cytoplasm</location>
    </subcellularLocation>
</comment>
<dbReference type="HAMAP" id="MF_00176">
    <property type="entry name" value="Ser_tRNA_synth_type1"/>
    <property type="match status" value="1"/>
</dbReference>
<dbReference type="SUPFAM" id="SSF55681">
    <property type="entry name" value="Class II aaRS and biotin synthetases"/>
    <property type="match status" value="1"/>
</dbReference>
<keyword evidence="9" id="KW-0175">Coiled coil</keyword>
<dbReference type="GO" id="GO:0004828">
    <property type="term" value="F:serine-tRNA ligase activity"/>
    <property type="evidence" value="ECO:0007669"/>
    <property type="project" value="UniProtKB-UniRule"/>
</dbReference>
<comment type="pathway">
    <text evidence="6">Aminoacyl-tRNA biosynthesis; selenocysteinyl-tRNA(Sec) biosynthesis; L-seryl-tRNA(Sec) from L-serine and tRNA(Sec): step 1/1.</text>
</comment>
<evidence type="ECO:0000256" key="4">
    <source>
        <dbReference type="ARBA" id="ARBA00022917"/>
    </source>
</evidence>
<comment type="function">
    <text evidence="6">Catalyzes the attachment of serine to tRNA(Ser). Is also able to aminoacylate tRNA(Sec) with serine, to form the misacylated tRNA L-seryl-tRNA(Sec), which will be further converted into selenocysteinyl-tRNA(Sec).</text>
</comment>
<evidence type="ECO:0000256" key="2">
    <source>
        <dbReference type="ARBA" id="ARBA00022741"/>
    </source>
</evidence>
<dbReference type="Gene3D" id="3.30.930.10">
    <property type="entry name" value="Bira Bifunctional Protein, Domain 2"/>
    <property type="match status" value="1"/>
</dbReference>
<dbReference type="Gene3D" id="1.10.287.40">
    <property type="entry name" value="Serine-tRNA synthetase, tRNA binding domain"/>
    <property type="match status" value="1"/>
</dbReference>
<protein>
    <recommendedName>
        <fullName evidence="6">Serine--tRNA ligase</fullName>
        <ecNumber evidence="6">6.1.1.11</ecNumber>
    </recommendedName>
    <alternativeName>
        <fullName evidence="6">Seryl-tRNA synthetase</fullName>
        <shortName evidence="6">SerRS</shortName>
    </alternativeName>
    <alternativeName>
        <fullName evidence="6">Seryl-tRNA(Ser/Sec) synthetase</fullName>
    </alternativeName>
</protein>
<dbReference type="GO" id="GO:0016260">
    <property type="term" value="P:selenocysteine biosynthetic process"/>
    <property type="evidence" value="ECO:0007669"/>
    <property type="project" value="UniProtKB-UniRule"/>
</dbReference>
<evidence type="ECO:0000313" key="12">
    <source>
        <dbReference type="Proteomes" id="UP000315689"/>
    </source>
</evidence>
<comment type="similarity">
    <text evidence="6">Belongs to the class-II aminoacyl-tRNA synthetase family. Type-1 seryl-tRNA synthetase subfamily.</text>
</comment>
<comment type="subunit">
    <text evidence="6">Homodimer. The tRNA molecule binds across the dimer.</text>
</comment>
<feature type="site" description="Important for serine binding" evidence="7">
    <location>
        <position position="391"/>
    </location>
</feature>
<evidence type="ECO:0000256" key="3">
    <source>
        <dbReference type="ARBA" id="ARBA00022840"/>
    </source>
</evidence>
<evidence type="ECO:0000256" key="1">
    <source>
        <dbReference type="ARBA" id="ARBA00022598"/>
    </source>
</evidence>
<dbReference type="UniPathway" id="UPA00906">
    <property type="reaction ID" value="UER00895"/>
</dbReference>
<feature type="binding site" evidence="7">
    <location>
        <position position="389"/>
    </location>
    <ligand>
        <name>L-serine</name>
        <dbReference type="ChEBI" id="CHEBI:33384"/>
    </ligand>
</feature>
<dbReference type="Pfam" id="PF00587">
    <property type="entry name" value="tRNA-synt_2b"/>
    <property type="match status" value="1"/>
</dbReference>
<dbReference type="InterPro" id="IPR042103">
    <property type="entry name" value="SerRS_1_N_sf"/>
</dbReference>
<comment type="catalytic activity">
    <reaction evidence="6">
        <text>tRNA(Ser) + L-serine + ATP = L-seryl-tRNA(Ser) + AMP + diphosphate + H(+)</text>
        <dbReference type="Rhea" id="RHEA:12292"/>
        <dbReference type="Rhea" id="RHEA-COMP:9669"/>
        <dbReference type="Rhea" id="RHEA-COMP:9703"/>
        <dbReference type="ChEBI" id="CHEBI:15378"/>
        <dbReference type="ChEBI" id="CHEBI:30616"/>
        <dbReference type="ChEBI" id="CHEBI:33019"/>
        <dbReference type="ChEBI" id="CHEBI:33384"/>
        <dbReference type="ChEBI" id="CHEBI:78442"/>
        <dbReference type="ChEBI" id="CHEBI:78533"/>
        <dbReference type="ChEBI" id="CHEBI:456215"/>
        <dbReference type="EC" id="6.1.1.11"/>
    </reaction>
</comment>
<keyword evidence="3 6" id="KW-0067">ATP-binding</keyword>
<comment type="caution">
    <text evidence="11">The sequence shown here is derived from an EMBL/GenBank/DDBJ whole genome shotgun (WGS) entry which is preliminary data.</text>
</comment>
<evidence type="ECO:0000256" key="7">
    <source>
        <dbReference type="PIRSR" id="PIRSR001529-1"/>
    </source>
</evidence>
<dbReference type="GO" id="GO:0005524">
    <property type="term" value="F:ATP binding"/>
    <property type="evidence" value="ECO:0007669"/>
    <property type="project" value="UniProtKB-UniRule"/>
</dbReference>
<feature type="binding site" evidence="6 8">
    <location>
        <begin position="269"/>
        <end position="271"/>
    </location>
    <ligand>
        <name>ATP</name>
        <dbReference type="ChEBI" id="CHEBI:30616"/>
    </ligand>
</feature>
<feature type="coiled-coil region" evidence="9">
    <location>
        <begin position="46"/>
        <end position="73"/>
    </location>
</feature>
<keyword evidence="4 6" id="KW-0648">Protein biosynthesis</keyword>
<dbReference type="EMBL" id="VMGK01000033">
    <property type="protein sequence ID" value="TSC92362.1"/>
    <property type="molecule type" value="Genomic_DNA"/>
</dbReference>
<keyword evidence="6" id="KW-0963">Cytoplasm</keyword>
<dbReference type="GO" id="GO:0006434">
    <property type="term" value="P:seryl-tRNA aminoacylation"/>
    <property type="evidence" value="ECO:0007669"/>
    <property type="project" value="UniProtKB-UniRule"/>
</dbReference>
<dbReference type="PIRSF" id="PIRSF001529">
    <property type="entry name" value="Ser-tRNA-synth_IIa"/>
    <property type="match status" value="1"/>
</dbReference>
<dbReference type="InterPro" id="IPR033729">
    <property type="entry name" value="SerRS_core"/>
</dbReference>
<evidence type="ECO:0000256" key="9">
    <source>
        <dbReference type="SAM" id="Coils"/>
    </source>
</evidence>
<comment type="catalytic activity">
    <reaction evidence="6">
        <text>tRNA(Sec) + L-serine + ATP = L-seryl-tRNA(Sec) + AMP + diphosphate + H(+)</text>
        <dbReference type="Rhea" id="RHEA:42580"/>
        <dbReference type="Rhea" id="RHEA-COMP:9742"/>
        <dbReference type="Rhea" id="RHEA-COMP:10128"/>
        <dbReference type="ChEBI" id="CHEBI:15378"/>
        <dbReference type="ChEBI" id="CHEBI:30616"/>
        <dbReference type="ChEBI" id="CHEBI:33019"/>
        <dbReference type="ChEBI" id="CHEBI:33384"/>
        <dbReference type="ChEBI" id="CHEBI:78442"/>
        <dbReference type="ChEBI" id="CHEBI:78533"/>
        <dbReference type="ChEBI" id="CHEBI:456215"/>
        <dbReference type="EC" id="6.1.1.11"/>
    </reaction>
</comment>
<gene>
    <name evidence="6" type="primary">serS</name>
    <name evidence="11" type="ORF">CEN89_741</name>
</gene>
<keyword evidence="1 6" id="KW-0436">Ligase</keyword>
<dbReference type="SUPFAM" id="SSF46589">
    <property type="entry name" value="tRNA-binding arm"/>
    <property type="match status" value="1"/>
</dbReference>
<dbReference type="PANTHER" id="PTHR11778">
    <property type="entry name" value="SERYL-TRNA SYNTHETASE"/>
    <property type="match status" value="1"/>
</dbReference>
<feature type="binding site" evidence="6 8">
    <location>
        <begin position="356"/>
        <end position="359"/>
    </location>
    <ligand>
        <name>ATP</name>
        <dbReference type="ChEBI" id="CHEBI:30616"/>
    </ligand>
</feature>
<keyword evidence="2 6" id="KW-0547">Nucleotide-binding</keyword>
<dbReference type="AlphaFoldDB" id="A0A554LHN0"/>
<dbReference type="PROSITE" id="PS50862">
    <property type="entry name" value="AA_TRNA_LIGASE_II"/>
    <property type="match status" value="1"/>
</dbReference>
<evidence type="ECO:0000256" key="8">
    <source>
        <dbReference type="PIRSR" id="PIRSR001529-2"/>
    </source>
</evidence>
<dbReference type="EC" id="6.1.1.11" evidence="6"/>
<keyword evidence="5 6" id="KW-0030">Aminoacyl-tRNA synthetase</keyword>
<dbReference type="GO" id="GO:0005737">
    <property type="term" value="C:cytoplasm"/>
    <property type="evidence" value="ECO:0007669"/>
    <property type="project" value="UniProtKB-SubCell"/>
</dbReference>
<dbReference type="InterPro" id="IPR006195">
    <property type="entry name" value="aa-tRNA-synth_II"/>
</dbReference>
<dbReference type="NCBIfam" id="TIGR00414">
    <property type="entry name" value="serS"/>
    <property type="match status" value="1"/>
</dbReference>
<feature type="domain" description="Aminoacyl-transfer RNA synthetases class-II family profile" evidence="10">
    <location>
        <begin position="146"/>
        <end position="416"/>
    </location>
</feature>